<keyword evidence="3" id="KW-0479">Metal-binding</keyword>
<dbReference type="SUPFAM" id="SSF57016">
    <property type="entry name" value="Plant lectins/antimicrobial peptides"/>
    <property type="match status" value="1"/>
</dbReference>
<keyword evidence="2 8" id="KW-0147">Chitin-binding</keyword>
<dbReference type="Pfam" id="PF00187">
    <property type="entry name" value="Chitin_bind_1"/>
    <property type="match status" value="1"/>
</dbReference>
<name>A0A8K0R813_9PLEO</name>
<dbReference type="CDD" id="cd00035">
    <property type="entry name" value="ChtBD1"/>
    <property type="match status" value="1"/>
</dbReference>
<evidence type="ECO:0000259" key="11">
    <source>
        <dbReference type="PROSITE" id="PS51677"/>
    </source>
</evidence>
<keyword evidence="7" id="KW-0170">Cobalt</keyword>
<evidence type="ECO:0000313" key="12">
    <source>
        <dbReference type="EMBL" id="KAH7088502.1"/>
    </source>
</evidence>
<accession>A0A8K0R813</accession>
<evidence type="ECO:0000259" key="10">
    <source>
        <dbReference type="PROSITE" id="PS50941"/>
    </source>
</evidence>
<dbReference type="InterPro" id="IPR002509">
    <property type="entry name" value="NODB_dom"/>
</dbReference>
<gene>
    <name evidence="12" type="ORF">FB567DRAFT_340322</name>
</gene>
<evidence type="ECO:0000256" key="4">
    <source>
        <dbReference type="ARBA" id="ARBA00022729"/>
    </source>
</evidence>
<evidence type="ECO:0000256" key="6">
    <source>
        <dbReference type="ARBA" id="ARBA00023277"/>
    </source>
</evidence>
<evidence type="ECO:0000256" key="8">
    <source>
        <dbReference type="PROSITE-ProRule" id="PRU00261"/>
    </source>
</evidence>
<keyword evidence="13" id="KW-1185">Reference proteome</keyword>
<keyword evidence="4 9" id="KW-0732">Signal</keyword>
<dbReference type="PANTHER" id="PTHR46471:SF4">
    <property type="entry name" value="CHITIN DEACETYLASE"/>
    <property type="match status" value="1"/>
</dbReference>
<dbReference type="InterPro" id="IPR011330">
    <property type="entry name" value="Glyco_hydro/deAcase_b/a-brl"/>
</dbReference>
<evidence type="ECO:0000256" key="2">
    <source>
        <dbReference type="ARBA" id="ARBA00022669"/>
    </source>
</evidence>
<dbReference type="GO" id="GO:0008061">
    <property type="term" value="F:chitin binding"/>
    <property type="evidence" value="ECO:0007669"/>
    <property type="project" value="UniProtKB-UniRule"/>
</dbReference>
<evidence type="ECO:0000313" key="13">
    <source>
        <dbReference type="Proteomes" id="UP000813461"/>
    </source>
</evidence>
<dbReference type="PANTHER" id="PTHR46471">
    <property type="entry name" value="CHITIN DEACETYLASE"/>
    <property type="match status" value="1"/>
</dbReference>
<evidence type="ECO:0008006" key="14">
    <source>
        <dbReference type="Google" id="ProtNLM"/>
    </source>
</evidence>
<evidence type="ECO:0000256" key="9">
    <source>
        <dbReference type="SAM" id="SignalP"/>
    </source>
</evidence>
<dbReference type="InterPro" id="IPR018371">
    <property type="entry name" value="Chitin-binding_1_CS"/>
</dbReference>
<evidence type="ECO:0000256" key="1">
    <source>
        <dbReference type="ARBA" id="ARBA00001941"/>
    </source>
</evidence>
<feature type="disulfide bond" evidence="8">
    <location>
        <begin position="82"/>
        <end position="96"/>
    </location>
</feature>
<comment type="caution">
    <text evidence="8">Lacks conserved residue(s) required for the propagation of feature annotation.</text>
</comment>
<keyword evidence="5" id="KW-0378">Hydrolase</keyword>
<dbReference type="GO" id="GO:0046872">
    <property type="term" value="F:metal ion binding"/>
    <property type="evidence" value="ECO:0007669"/>
    <property type="project" value="UniProtKB-KW"/>
</dbReference>
<evidence type="ECO:0000256" key="7">
    <source>
        <dbReference type="ARBA" id="ARBA00023285"/>
    </source>
</evidence>
<keyword evidence="8" id="KW-1015">Disulfide bond</keyword>
<protein>
    <recommendedName>
        <fullName evidence="14">Glycoside hydrolase/deacetylase</fullName>
    </recommendedName>
</protein>
<feature type="chain" id="PRO_5035441864" description="Glycoside hydrolase/deacetylase" evidence="9">
    <location>
        <begin position="20"/>
        <end position="371"/>
    </location>
</feature>
<feature type="domain" description="NodB homology" evidence="11">
    <location>
        <begin position="145"/>
        <end position="343"/>
    </location>
</feature>
<dbReference type="PROSITE" id="PS00026">
    <property type="entry name" value="CHIT_BIND_I_1"/>
    <property type="match status" value="1"/>
</dbReference>
<dbReference type="CDD" id="cd10951">
    <property type="entry name" value="CE4_ClCDA_like"/>
    <property type="match status" value="1"/>
</dbReference>
<organism evidence="12 13">
    <name type="scientific">Paraphoma chrysanthemicola</name>
    <dbReference type="NCBI Taxonomy" id="798071"/>
    <lineage>
        <taxon>Eukaryota</taxon>
        <taxon>Fungi</taxon>
        <taxon>Dikarya</taxon>
        <taxon>Ascomycota</taxon>
        <taxon>Pezizomycotina</taxon>
        <taxon>Dothideomycetes</taxon>
        <taxon>Pleosporomycetidae</taxon>
        <taxon>Pleosporales</taxon>
        <taxon>Pleosporineae</taxon>
        <taxon>Phaeosphaeriaceae</taxon>
        <taxon>Paraphoma</taxon>
    </lineage>
</organism>
<comment type="caution">
    <text evidence="12">The sequence shown here is derived from an EMBL/GenBank/DDBJ whole genome shotgun (WGS) entry which is preliminary data.</text>
</comment>
<feature type="disulfide bond" evidence="8">
    <location>
        <begin position="77"/>
        <end position="89"/>
    </location>
</feature>
<reference evidence="12" key="1">
    <citation type="journal article" date="2021" name="Nat. Commun.">
        <title>Genetic determinants of endophytism in the Arabidopsis root mycobiome.</title>
        <authorList>
            <person name="Mesny F."/>
            <person name="Miyauchi S."/>
            <person name="Thiergart T."/>
            <person name="Pickel B."/>
            <person name="Atanasova L."/>
            <person name="Karlsson M."/>
            <person name="Huettel B."/>
            <person name="Barry K.W."/>
            <person name="Haridas S."/>
            <person name="Chen C."/>
            <person name="Bauer D."/>
            <person name="Andreopoulos W."/>
            <person name="Pangilinan J."/>
            <person name="LaButti K."/>
            <person name="Riley R."/>
            <person name="Lipzen A."/>
            <person name="Clum A."/>
            <person name="Drula E."/>
            <person name="Henrissat B."/>
            <person name="Kohler A."/>
            <person name="Grigoriev I.V."/>
            <person name="Martin F.M."/>
            <person name="Hacquard S."/>
        </authorList>
    </citation>
    <scope>NUCLEOTIDE SEQUENCE</scope>
    <source>
        <strain evidence="12">MPI-SDFR-AT-0120</strain>
    </source>
</reference>
<dbReference type="AlphaFoldDB" id="A0A8K0R813"/>
<dbReference type="PROSITE" id="PS51677">
    <property type="entry name" value="NODB"/>
    <property type="match status" value="1"/>
</dbReference>
<feature type="domain" description="Chitin-binding type-1" evidence="10">
    <location>
        <begin position="66"/>
        <end position="111"/>
    </location>
</feature>
<dbReference type="GO" id="GO:0016810">
    <property type="term" value="F:hydrolase activity, acting on carbon-nitrogen (but not peptide) bonds"/>
    <property type="evidence" value="ECO:0007669"/>
    <property type="project" value="InterPro"/>
</dbReference>
<dbReference type="SUPFAM" id="SSF88713">
    <property type="entry name" value="Glycoside hydrolase/deacetylase"/>
    <property type="match status" value="1"/>
</dbReference>
<dbReference type="InterPro" id="IPR001002">
    <property type="entry name" value="Chitin-bd_1"/>
</dbReference>
<dbReference type="Gene3D" id="3.30.60.10">
    <property type="entry name" value="Endochitinase-like"/>
    <property type="match status" value="1"/>
</dbReference>
<evidence type="ECO:0000256" key="5">
    <source>
        <dbReference type="ARBA" id="ARBA00022801"/>
    </source>
</evidence>
<keyword evidence="6" id="KW-0119">Carbohydrate metabolism</keyword>
<dbReference type="GO" id="GO:0005975">
    <property type="term" value="P:carbohydrate metabolic process"/>
    <property type="evidence" value="ECO:0007669"/>
    <property type="project" value="InterPro"/>
</dbReference>
<dbReference type="Proteomes" id="UP000813461">
    <property type="component" value="Unassembled WGS sequence"/>
</dbReference>
<comment type="cofactor">
    <cofactor evidence="1">
        <name>Co(2+)</name>
        <dbReference type="ChEBI" id="CHEBI:48828"/>
    </cofactor>
</comment>
<dbReference type="InterPro" id="IPR036861">
    <property type="entry name" value="Endochitinase-like_sf"/>
</dbReference>
<dbReference type="OrthoDB" id="407355at2759"/>
<dbReference type="PROSITE" id="PS50941">
    <property type="entry name" value="CHIT_BIND_I_2"/>
    <property type="match status" value="1"/>
</dbReference>
<evidence type="ECO:0000256" key="3">
    <source>
        <dbReference type="ARBA" id="ARBA00022723"/>
    </source>
</evidence>
<dbReference type="Pfam" id="PF01522">
    <property type="entry name" value="Polysacc_deac_1"/>
    <property type="match status" value="1"/>
</dbReference>
<proteinExistence type="predicted"/>
<feature type="signal peptide" evidence="9">
    <location>
        <begin position="1"/>
        <end position="19"/>
    </location>
</feature>
<dbReference type="Gene3D" id="3.20.20.370">
    <property type="entry name" value="Glycoside hydrolase/deacetylase"/>
    <property type="match status" value="1"/>
</dbReference>
<dbReference type="EMBL" id="JAGMVJ010000008">
    <property type="protein sequence ID" value="KAH7088502.1"/>
    <property type="molecule type" value="Genomic_DNA"/>
</dbReference>
<sequence length="371" mass="39813">MHFSTALAAVAAAAPFVNAHGNALPKIVGLNPKDLKARDLFAGLGARFAEAHEYAKESAPVKRQDTLECGASVGKSCAAGQCCSQSGYCGTDPDYCYAPGCDYKYGPGCPDNAVPAGTDTSSIARTKVGSVAYGGAGIYNCVTPGTVALTYDDGPQKVLTAHILDLMKTYNAKATFFITGNNINKGQIDLTQEYIDVIKRMDAEGHQIASHTWTHQDLSAISQADRKDQMIKNEMALRNIVGKIPTYMRPPYSSCTGQCETDMATLGYHVVYFDVDTDDYNQDSPDLIQHSKDWFYGNITKGGATAAKGAKWLDIQHDIHEQTANNLTEYMLKTLQTLGYKAVTVGECLGDPVANWYRTAGGAGTPSSVSP</sequence>